<comment type="caution">
    <text evidence="1">The sequence shown here is derived from an EMBL/GenBank/DDBJ whole genome shotgun (WGS) entry which is preliminary data.</text>
</comment>
<dbReference type="Proteomes" id="UP000053669">
    <property type="component" value="Unassembled WGS sequence"/>
</dbReference>
<name>A0A101RKV2_9ACTN</name>
<accession>A0A101RKV2</accession>
<evidence type="ECO:0000313" key="1">
    <source>
        <dbReference type="EMBL" id="KUN57285.1"/>
    </source>
</evidence>
<evidence type="ECO:0000313" key="2">
    <source>
        <dbReference type="Proteomes" id="UP000053669"/>
    </source>
</evidence>
<proteinExistence type="predicted"/>
<sequence>MFLVVPDPAHGLVAAPESDTDLDPLTRQALTAEGFTWHSGIEAYTRTPGSRADVDRTALILRDLGHYVFASWTPLSGD</sequence>
<dbReference type="AlphaFoldDB" id="A0A101RKV2"/>
<dbReference type="EMBL" id="LMWU01000074">
    <property type="protein sequence ID" value="KUN57285.1"/>
    <property type="molecule type" value="Genomic_DNA"/>
</dbReference>
<organism evidence="1 2">
    <name type="scientific">Streptomyces canus</name>
    <dbReference type="NCBI Taxonomy" id="58343"/>
    <lineage>
        <taxon>Bacteria</taxon>
        <taxon>Bacillati</taxon>
        <taxon>Actinomycetota</taxon>
        <taxon>Actinomycetes</taxon>
        <taxon>Kitasatosporales</taxon>
        <taxon>Streptomycetaceae</taxon>
        <taxon>Streptomyces</taxon>
        <taxon>Streptomyces aurantiacus group</taxon>
    </lineage>
</organism>
<dbReference type="RefSeq" id="WP_059211657.1">
    <property type="nucleotide sequence ID" value="NZ_KQ948684.1"/>
</dbReference>
<protein>
    <submittedName>
        <fullName evidence="1">Uncharacterized protein</fullName>
    </submittedName>
</protein>
<dbReference type="STRING" id="58343.AQJ46_47900"/>
<reference evidence="1 2" key="1">
    <citation type="submission" date="2015-10" db="EMBL/GenBank/DDBJ databases">
        <title>Draft genome sequence of Streptomyces canus DSM 40017, type strain for the species Streptomyces canus.</title>
        <authorList>
            <person name="Ruckert C."/>
            <person name="Winkler A."/>
            <person name="Kalinowski J."/>
            <person name="Kampfer P."/>
            <person name="Glaeser S."/>
        </authorList>
    </citation>
    <scope>NUCLEOTIDE SEQUENCE [LARGE SCALE GENOMIC DNA]</scope>
    <source>
        <strain evidence="1 2">DSM 40017</strain>
    </source>
</reference>
<gene>
    <name evidence="1" type="ORF">AQJ46_47900</name>
</gene>